<proteinExistence type="predicted"/>
<evidence type="ECO:0000256" key="1">
    <source>
        <dbReference type="ARBA" id="ARBA00003951"/>
    </source>
</evidence>
<evidence type="ECO:0000256" key="2">
    <source>
        <dbReference type="ARBA" id="ARBA00022801"/>
    </source>
</evidence>
<dbReference type="PROSITE" id="PS00893">
    <property type="entry name" value="NUDIX_BOX"/>
    <property type="match status" value="1"/>
</dbReference>
<dbReference type="PROSITE" id="PS51462">
    <property type="entry name" value="NUDIX"/>
    <property type="match status" value="1"/>
</dbReference>
<organism evidence="4 5">
    <name type="scientific">Chlamydomonas incerta</name>
    <dbReference type="NCBI Taxonomy" id="51695"/>
    <lineage>
        <taxon>Eukaryota</taxon>
        <taxon>Viridiplantae</taxon>
        <taxon>Chlorophyta</taxon>
        <taxon>core chlorophytes</taxon>
        <taxon>Chlorophyceae</taxon>
        <taxon>CS clade</taxon>
        <taxon>Chlamydomonadales</taxon>
        <taxon>Chlamydomonadaceae</taxon>
        <taxon>Chlamydomonas</taxon>
    </lineage>
</organism>
<dbReference type="CDD" id="cd04697">
    <property type="entry name" value="NUDIX_Hydrolase"/>
    <property type="match status" value="1"/>
</dbReference>
<keyword evidence="2" id="KW-0378">Hydrolase</keyword>
<protein>
    <recommendedName>
        <fullName evidence="3">Nudix hydrolase domain-containing protein</fullName>
    </recommendedName>
</protein>
<evidence type="ECO:0000259" key="3">
    <source>
        <dbReference type="PROSITE" id="PS51462"/>
    </source>
</evidence>
<dbReference type="InterPro" id="IPR000086">
    <property type="entry name" value="NUDIX_hydrolase_dom"/>
</dbReference>
<dbReference type="Proteomes" id="UP000650467">
    <property type="component" value="Unassembled WGS sequence"/>
</dbReference>
<name>A0A835WDR7_CHLIN</name>
<dbReference type="EMBL" id="JAEHOC010000001">
    <property type="protein sequence ID" value="KAG2445526.1"/>
    <property type="molecule type" value="Genomic_DNA"/>
</dbReference>
<dbReference type="AlphaFoldDB" id="A0A835WDR7"/>
<dbReference type="Pfam" id="PF00293">
    <property type="entry name" value="NUDIX"/>
    <property type="match status" value="1"/>
</dbReference>
<sequence length="175" mass="19527">MCVIVDEQNRVVGAQPRDVTVRNRLLGRGAYVLVFSPPSEGGQLLVYKRSSRKDVYPGHWDVVTAGVVRAGEEYEDTAARELAEELGVSEAAAREGLTRLFVFPYQDKICHVWGAAFTFTLPAGQVLALQEEEVDWAGFKSMAQVSELLKTEQFTPVGKHILSLYQQQQQQQQLS</sequence>
<dbReference type="InterPro" id="IPR020084">
    <property type="entry name" value="NUDIX_hydrolase_CS"/>
</dbReference>
<evidence type="ECO:0000313" key="4">
    <source>
        <dbReference type="EMBL" id="KAG2445526.1"/>
    </source>
</evidence>
<keyword evidence="5" id="KW-1185">Reference proteome</keyword>
<dbReference type="InterPro" id="IPR015797">
    <property type="entry name" value="NUDIX_hydrolase-like_dom_sf"/>
</dbReference>
<feature type="domain" description="Nudix hydrolase" evidence="3">
    <location>
        <begin position="25"/>
        <end position="168"/>
    </location>
</feature>
<comment type="caution">
    <text evidence="4">The sequence shown here is derived from an EMBL/GenBank/DDBJ whole genome shotgun (WGS) entry which is preliminary data.</text>
</comment>
<gene>
    <name evidence="4" type="ORF">HXX76_000141</name>
</gene>
<accession>A0A835WDR7</accession>
<evidence type="ECO:0000313" key="5">
    <source>
        <dbReference type="Proteomes" id="UP000650467"/>
    </source>
</evidence>
<dbReference type="SUPFAM" id="SSF55811">
    <property type="entry name" value="Nudix"/>
    <property type="match status" value="1"/>
</dbReference>
<dbReference type="OrthoDB" id="510307at2759"/>
<comment type="function">
    <text evidence="1">Catalyzes the 1,3-allylic rearrangement of the homoallylic substrate isopentenyl (IPP) to its highly electrophilic allylic isomer, dimethylallyl diphosphate (DMAPP).</text>
</comment>
<dbReference type="PANTHER" id="PTHR10885">
    <property type="entry name" value="ISOPENTENYL-DIPHOSPHATE DELTA-ISOMERASE"/>
    <property type="match status" value="1"/>
</dbReference>
<reference evidence="4" key="1">
    <citation type="journal article" date="2020" name="bioRxiv">
        <title>Comparative genomics of Chlamydomonas.</title>
        <authorList>
            <person name="Craig R.J."/>
            <person name="Hasan A.R."/>
            <person name="Ness R.W."/>
            <person name="Keightley P.D."/>
        </authorList>
    </citation>
    <scope>NUCLEOTIDE SEQUENCE</scope>
    <source>
        <strain evidence="4">SAG 7.73</strain>
    </source>
</reference>
<dbReference type="PANTHER" id="PTHR10885:SF0">
    <property type="entry name" value="ISOPENTENYL-DIPHOSPHATE DELTA-ISOMERASE"/>
    <property type="match status" value="1"/>
</dbReference>
<dbReference type="GO" id="GO:0016787">
    <property type="term" value="F:hydrolase activity"/>
    <property type="evidence" value="ECO:0007669"/>
    <property type="project" value="UniProtKB-KW"/>
</dbReference>
<dbReference type="Gene3D" id="3.90.79.10">
    <property type="entry name" value="Nucleoside Triphosphate Pyrophosphohydrolase"/>
    <property type="match status" value="1"/>
</dbReference>